<feature type="region of interest" description="Disordered" evidence="1">
    <location>
        <begin position="535"/>
        <end position="563"/>
    </location>
</feature>
<feature type="compositionally biased region" description="Acidic residues" evidence="1">
    <location>
        <begin position="843"/>
        <end position="863"/>
    </location>
</feature>
<proteinExistence type="predicted"/>
<feature type="transmembrane region" description="Helical" evidence="2">
    <location>
        <begin position="1313"/>
        <end position="1336"/>
    </location>
</feature>
<dbReference type="PANTHER" id="PTHR45662:SF2">
    <property type="entry name" value="PHOSPHATIDYLINOSITOL-3-PHOSPHATASE SAC1"/>
    <property type="match status" value="1"/>
</dbReference>
<dbReference type="Pfam" id="PF02383">
    <property type="entry name" value="Syja_N"/>
    <property type="match status" value="1"/>
</dbReference>
<feature type="region of interest" description="Disordered" evidence="1">
    <location>
        <begin position="679"/>
        <end position="705"/>
    </location>
</feature>
<feature type="domain" description="SAC" evidence="3">
    <location>
        <begin position="467"/>
        <end position="1068"/>
    </location>
</feature>
<feature type="compositionally biased region" description="Low complexity" evidence="1">
    <location>
        <begin position="34"/>
        <end position="47"/>
    </location>
</feature>
<dbReference type="PANTHER" id="PTHR45662">
    <property type="entry name" value="PHOSPHATIDYLINOSITIDE PHOSPHATASE SAC1"/>
    <property type="match status" value="1"/>
</dbReference>
<evidence type="ECO:0000313" key="4">
    <source>
        <dbReference type="EMBL" id="KAL3758380.1"/>
    </source>
</evidence>
<feature type="region of interest" description="Disordered" evidence="1">
    <location>
        <begin position="840"/>
        <end position="890"/>
    </location>
</feature>
<feature type="compositionally biased region" description="Acidic residues" evidence="1">
    <location>
        <begin position="404"/>
        <end position="420"/>
    </location>
</feature>
<sequence length="1351" mass="150465">MAKSHTPILIYDSTIHNQLHHRQSSRQKRLLQPSSSPTTTTTSTTTITTIESTIEKSTNSILDRKIKRKKKKKKKRGTRTTGVGASTSSLLNADDHDGDDCFSNVDDIDNPMLGKIWVQTSSSTMSQSSSSSSSSLIFKLYPDSNFSISREDDEATAESSKAICIELSERTPGRKKGTTTRKQSGESLHVRYYTAHEPNETDAAKKKQPTVGQPHFLKKEQPASLSSSSSVSSSSTTTSNFIPIEGIYGIYHLPHSGPHIVLITESERVYKSPPPPPSFMRRRTSSSSKKYIPLMELRKITCLEIVSIRNTNRRGVMNDDYEDGDDNDNGVEEARITTAKRTQATMMEEEARQLRLLRKSFAEHDLYFTVPLHYYRHHNNNIRCSRSRWNLNKGRSHTTSNDVQETDCDDDDDDDNDDDYTALGVDAITVPDVTHTLQRSFMGMNSRRHDCSATTANDRIHRWWTQYVTATEDVASTATTKKKENEDKDEEDSDDSIWSFLQHQNRHAGSQIAPQAGIDPRFFWNELPALSLLPPPSSSLSRRLHSSEDDDSIYSREDSSPSTAATITSSPYFHLLDHLIPVTSAFVGVRQNIPIPITSAAGAASSSKSFSNNDKEQQLQQQQQQQDMYDQVLISRRSKYRAGTRFTRRGTDETGNVANYAETEQICFIVSGNNDDFPIVDDEDDDRVSDNSHGDDDTGSNNRRKNLATATIEKEKMSNPTAISTTLHEIYSHVQTRGSIPLHWSSPVMTVGTYRPRVYISVDPIMQARGLRDHLLGDFQRYSLSSLSPSLGREGNGGGDSFGGTTKITMVNLIDKHGDQGRLGRAFDSVLSAVLDVYNTNGDDVDDEEEQEKAEEEDDDADDGGSSLTSVTTADDDDEEDGCGDGSADSKVLMKRHRPNVILPLRGGLTPNSIKHIWYDFHAECKGGRYDRLSQLLEQVIPTLNDQGYFCAALLSTQPNANTITAAPTTWEIRSLQDGVVRTNCMDCLDRTNVVQSMLGRYMLYRQLHQRIGLSKTRNHRSHRRTLPLECVVGYKQRPLTLPWTEGEAAHRYLWADNADAISRLYAGTPALKGDFTRTGKRTRRGALDDGLNSLQRYYLNNFIDADRQEGMDLLVGSVEFDVAMPPSSTMFDDDEGGDGVGRMTDESSRLLMLQELEKRSSKRRGYDGTHARIKVKTGETFGGSGSDGKQGRTNRWMPKDLHYHMKHEAHWSRSPLSAASREENLDAPTSSDYLLQVTSSAAGDEDPLSVNDDSMNMVRSSLVIGDSPWWVVSSSDRDDDDNCNRAVDAGNGVSMQKKLGQKILLGVASKRVVVLSLLLLFRMAPVLVAALILTVMATCGLSQSSAHDHD</sequence>
<feature type="region of interest" description="Disordered" evidence="1">
    <location>
        <begin position="604"/>
        <end position="628"/>
    </location>
</feature>
<keyword evidence="2" id="KW-0812">Transmembrane</keyword>
<dbReference type="InterPro" id="IPR002013">
    <property type="entry name" value="SAC_dom"/>
</dbReference>
<dbReference type="EMBL" id="JALLBG020000233">
    <property type="protein sequence ID" value="KAL3758380.1"/>
    <property type="molecule type" value="Genomic_DNA"/>
</dbReference>
<evidence type="ECO:0000256" key="2">
    <source>
        <dbReference type="SAM" id="Phobius"/>
    </source>
</evidence>
<feature type="region of interest" description="Disordered" evidence="1">
    <location>
        <begin position="394"/>
        <end position="420"/>
    </location>
</feature>
<accession>A0ABD3M2Z8</accession>
<feature type="compositionally biased region" description="Polar residues" evidence="1">
    <location>
        <begin position="79"/>
        <end position="90"/>
    </location>
</feature>
<name>A0ABD3M2Z8_9STRA</name>
<dbReference type="Proteomes" id="UP001530293">
    <property type="component" value="Unassembled WGS sequence"/>
</dbReference>
<keyword evidence="2" id="KW-1133">Transmembrane helix</keyword>
<feature type="region of interest" description="Disordered" evidence="1">
    <location>
        <begin position="23"/>
        <end position="47"/>
    </location>
</feature>
<feature type="region of interest" description="Disordered" evidence="1">
    <location>
        <begin position="476"/>
        <end position="495"/>
    </location>
</feature>
<comment type="caution">
    <text evidence="4">The sequence shown here is derived from an EMBL/GenBank/DDBJ whole genome shotgun (WGS) entry which is preliminary data.</text>
</comment>
<keyword evidence="2" id="KW-0472">Membrane</keyword>
<feature type="region of interest" description="Disordered" evidence="1">
    <location>
        <begin position="217"/>
        <end position="237"/>
    </location>
</feature>
<organism evidence="4 5">
    <name type="scientific">Discostella pseudostelligera</name>
    <dbReference type="NCBI Taxonomy" id="259834"/>
    <lineage>
        <taxon>Eukaryota</taxon>
        <taxon>Sar</taxon>
        <taxon>Stramenopiles</taxon>
        <taxon>Ochrophyta</taxon>
        <taxon>Bacillariophyta</taxon>
        <taxon>Coscinodiscophyceae</taxon>
        <taxon>Thalassiosirophycidae</taxon>
        <taxon>Stephanodiscales</taxon>
        <taxon>Stephanodiscaceae</taxon>
        <taxon>Discostella</taxon>
    </lineage>
</organism>
<feature type="region of interest" description="Disordered" evidence="1">
    <location>
        <begin position="61"/>
        <end position="90"/>
    </location>
</feature>
<dbReference type="PROSITE" id="PS50275">
    <property type="entry name" value="SAC"/>
    <property type="match status" value="1"/>
</dbReference>
<protein>
    <recommendedName>
        <fullName evidence="3">SAC domain-containing protein</fullName>
    </recommendedName>
</protein>
<reference evidence="4 5" key="1">
    <citation type="submission" date="2024-10" db="EMBL/GenBank/DDBJ databases">
        <title>Updated reference genomes for cyclostephanoid diatoms.</title>
        <authorList>
            <person name="Roberts W.R."/>
            <person name="Alverson A.J."/>
        </authorList>
    </citation>
    <scope>NUCLEOTIDE SEQUENCE [LARGE SCALE GENOMIC DNA]</scope>
    <source>
        <strain evidence="4 5">AJA232-27</strain>
    </source>
</reference>
<evidence type="ECO:0000313" key="5">
    <source>
        <dbReference type="Proteomes" id="UP001530293"/>
    </source>
</evidence>
<keyword evidence="5" id="KW-1185">Reference proteome</keyword>
<evidence type="ECO:0000259" key="3">
    <source>
        <dbReference type="PROSITE" id="PS50275"/>
    </source>
</evidence>
<feature type="compositionally biased region" description="Basic residues" evidence="1">
    <location>
        <begin position="65"/>
        <end position="78"/>
    </location>
</feature>
<feature type="compositionally biased region" description="Low complexity" evidence="1">
    <location>
        <begin position="224"/>
        <end position="237"/>
    </location>
</feature>
<feature type="region of interest" description="Disordered" evidence="1">
    <location>
        <begin position="166"/>
        <end position="186"/>
    </location>
</feature>
<gene>
    <name evidence="4" type="ORF">ACHAWU_005050</name>
</gene>
<evidence type="ECO:0000256" key="1">
    <source>
        <dbReference type="SAM" id="MobiDB-lite"/>
    </source>
</evidence>
<feature type="compositionally biased region" description="Acidic residues" evidence="1">
    <location>
        <begin position="874"/>
        <end position="883"/>
    </location>
</feature>